<evidence type="ECO:0000256" key="3">
    <source>
        <dbReference type="ARBA" id="ARBA00004824"/>
    </source>
</evidence>
<evidence type="ECO:0000313" key="15">
    <source>
        <dbReference type="Proteomes" id="UP000216998"/>
    </source>
</evidence>
<dbReference type="SUPFAM" id="SSF56752">
    <property type="entry name" value="D-aminoacid aminotransferase-like PLP-dependent enzymes"/>
    <property type="match status" value="1"/>
</dbReference>
<dbReference type="NCBIfam" id="NF005209">
    <property type="entry name" value="PRK06680.1"/>
    <property type="match status" value="1"/>
</dbReference>
<keyword evidence="10" id="KW-0028">Amino-acid biosynthesis</keyword>
<organism evidence="14 15">
    <name type="scientific">Niveispirillum lacus</name>
    <dbReference type="NCBI Taxonomy" id="1981099"/>
    <lineage>
        <taxon>Bacteria</taxon>
        <taxon>Pseudomonadati</taxon>
        <taxon>Pseudomonadota</taxon>
        <taxon>Alphaproteobacteria</taxon>
        <taxon>Rhodospirillales</taxon>
        <taxon>Azospirillaceae</taxon>
        <taxon>Niveispirillum</taxon>
    </lineage>
</organism>
<proteinExistence type="inferred from homology"/>
<accession>A0A255YVX2</accession>
<dbReference type="Gene3D" id="3.30.470.10">
    <property type="match status" value="1"/>
</dbReference>
<comment type="catalytic activity">
    <reaction evidence="12">
        <text>L-isoleucine + 2-oxoglutarate = (S)-3-methyl-2-oxopentanoate + L-glutamate</text>
        <dbReference type="Rhea" id="RHEA:24801"/>
        <dbReference type="ChEBI" id="CHEBI:16810"/>
        <dbReference type="ChEBI" id="CHEBI:29985"/>
        <dbReference type="ChEBI" id="CHEBI:35146"/>
        <dbReference type="ChEBI" id="CHEBI:58045"/>
        <dbReference type="EC" id="2.6.1.42"/>
    </reaction>
</comment>
<comment type="similarity">
    <text evidence="6">Belongs to the class-IV pyridoxal-phosphate-dependent aminotransferase family.</text>
</comment>
<dbReference type="GO" id="GO:0052656">
    <property type="term" value="F:L-isoleucine-2-oxoglutarate transaminase activity"/>
    <property type="evidence" value="ECO:0007669"/>
    <property type="project" value="RHEA"/>
</dbReference>
<dbReference type="GO" id="GO:0008652">
    <property type="term" value="P:amino acid biosynthetic process"/>
    <property type="evidence" value="ECO:0007669"/>
    <property type="project" value="UniProtKB-ARBA"/>
</dbReference>
<keyword evidence="15" id="KW-1185">Reference proteome</keyword>
<dbReference type="InterPro" id="IPR001544">
    <property type="entry name" value="Aminotrans_IV"/>
</dbReference>
<dbReference type="CDD" id="cd01558">
    <property type="entry name" value="D-AAT_like"/>
    <property type="match status" value="1"/>
</dbReference>
<dbReference type="GO" id="GO:0005829">
    <property type="term" value="C:cytosol"/>
    <property type="evidence" value="ECO:0007669"/>
    <property type="project" value="TreeGrafter"/>
</dbReference>
<comment type="function">
    <text evidence="2">Acts on leucine, isoleucine and valine.</text>
</comment>
<sequence length="289" mass="31889">MPRIAYVNGRYVPHADASVHIEDRGFQFADGVYEVVTIVDGRLADADGHLTRLARSLKELSIPWPVKPATLRFVMGEMVRRNRARHALLYIQITRGVAPRDFKFPKNPAPTLVLTCRRTAFQPAATLEKGVSVITMPDIRWLRRDIKSTSLLPQVLGKQKAAEAGAFEGWMVDDQGFVTEGCSSNAWIVTTDGILVTRQPSNEILNGITRLSILDCARDLGIAFEERAFRVDEAYAAREAFISSASTFALPVTRIDGHTIGDGKPGALSLRLRQAYMDHIGSTDPVSAK</sequence>
<reference evidence="14 15" key="1">
    <citation type="submission" date="2017-07" db="EMBL/GenBank/DDBJ databases">
        <title>Niveispirillum cyanobacteriorum sp. nov., isolated from cyanobacterial aggregates in a eutrophic lake.</title>
        <authorList>
            <person name="Cai H."/>
        </authorList>
    </citation>
    <scope>NUCLEOTIDE SEQUENCE [LARGE SCALE GENOMIC DNA]</scope>
    <source>
        <strain evidence="15">TH1-14</strain>
    </source>
</reference>
<evidence type="ECO:0000256" key="5">
    <source>
        <dbReference type="ARBA" id="ARBA00005072"/>
    </source>
</evidence>
<dbReference type="InterPro" id="IPR043131">
    <property type="entry name" value="BCAT-like_N"/>
</dbReference>
<comment type="pathway">
    <text evidence="3">Amino-acid biosynthesis; L-isoleucine biosynthesis; L-isoleucine from 2-oxobutanoate: step 4/4.</text>
</comment>
<comment type="catalytic activity">
    <reaction evidence="13">
        <text>L-leucine + 2-oxoglutarate = 4-methyl-2-oxopentanoate + L-glutamate</text>
        <dbReference type="Rhea" id="RHEA:18321"/>
        <dbReference type="ChEBI" id="CHEBI:16810"/>
        <dbReference type="ChEBI" id="CHEBI:17865"/>
        <dbReference type="ChEBI" id="CHEBI:29985"/>
        <dbReference type="ChEBI" id="CHEBI:57427"/>
        <dbReference type="EC" id="2.6.1.42"/>
    </reaction>
</comment>
<keyword evidence="10" id="KW-0100">Branched-chain amino acid biosynthesis</keyword>
<dbReference type="GO" id="GO:0052654">
    <property type="term" value="F:L-leucine-2-oxoglutarate transaminase activity"/>
    <property type="evidence" value="ECO:0007669"/>
    <property type="project" value="RHEA"/>
</dbReference>
<protein>
    <recommendedName>
        <fullName evidence="8">Probable branched-chain-amino-acid aminotransferase</fullName>
        <ecNumber evidence="7">2.6.1.42</ecNumber>
    </recommendedName>
</protein>
<dbReference type="Gene3D" id="3.20.10.10">
    <property type="entry name" value="D-amino Acid Aminotransferase, subunit A, domain 2"/>
    <property type="match status" value="1"/>
</dbReference>
<dbReference type="FunFam" id="3.20.10.10:FF:000002">
    <property type="entry name" value="D-alanine aminotransferase"/>
    <property type="match status" value="1"/>
</dbReference>
<dbReference type="PANTHER" id="PTHR42743">
    <property type="entry name" value="AMINO-ACID AMINOTRANSFERASE"/>
    <property type="match status" value="1"/>
</dbReference>
<keyword evidence="9" id="KW-0663">Pyridoxal phosphate</keyword>
<evidence type="ECO:0000256" key="13">
    <source>
        <dbReference type="ARBA" id="ARBA00049229"/>
    </source>
</evidence>
<dbReference type="EC" id="2.6.1.42" evidence="7"/>
<keyword evidence="14" id="KW-0808">Transferase</keyword>
<dbReference type="InterPro" id="IPR043132">
    <property type="entry name" value="BCAT-like_C"/>
</dbReference>
<evidence type="ECO:0000313" key="14">
    <source>
        <dbReference type="EMBL" id="OYQ32834.1"/>
    </source>
</evidence>
<comment type="catalytic activity">
    <reaction evidence="11">
        <text>L-valine + 2-oxoglutarate = 3-methyl-2-oxobutanoate + L-glutamate</text>
        <dbReference type="Rhea" id="RHEA:24813"/>
        <dbReference type="ChEBI" id="CHEBI:11851"/>
        <dbReference type="ChEBI" id="CHEBI:16810"/>
        <dbReference type="ChEBI" id="CHEBI:29985"/>
        <dbReference type="ChEBI" id="CHEBI:57762"/>
        <dbReference type="EC" id="2.6.1.42"/>
    </reaction>
</comment>
<name>A0A255YVX2_9PROT</name>
<evidence type="ECO:0000256" key="7">
    <source>
        <dbReference type="ARBA" id="ARBA00013053"/>
    </source>
</evidence>
<dbReference type="Pfam" id="PF01063">
    <property type="entry name" value="Aminotran_4"/>
    <property type="match status" value="1"/>
</dbReference>
<dbReference type="Proteomes" id="UP000216998">
    <property type="component" value="Unassembled WGS sequence"/>
</dbReference>
<comment type="pathway">
    <text evidence="5">Amino-acid biosynthesis; L-leucine biosynthesis; L-leucine from 3-methyl-2-oxobutanoate: step 4/4.</text>
</comment>
<gene>
    <name evidence="14" type="ORF">CHU95_19005</name>
</gene>
<dbReference type="GO" id="GO:0052655">
    <property type="term" value="F:L-valine-2-oxoglutarate transaminase activity"/>
    <property type="evidence" value="ECO:0007669"/>
    <property type="project" value="RHEA"/>
</dbReference>
<dbReference type="EMBL" id="NOXU01000031">
    <property type="protein sequence ID" value="OYQ32834.1"/>
    <property type="molecule type" value="Genomic_DNA"/>
</dbReference>
<evidence type="ECO:0000256" key="4">
    <source>
        <dbReference type="ARBA" id="ARBA00004931"/>
    </source>
</evidence>
<evidence type="ECO:0000256" key="8">
    <source>
        <dbReference type="ARBA" id="ARBA00014472"/>
    </source>
</evidence>
<evidence type="ECO:0000256" key="6">
    <source>
        <dbReference type="ARBA" id="ARBA00009320"/>
    </source>
</evidence>
<comment type="cofactor">
    <cofactor evidence="1">
        <name>pyridoxal 5'-phosphate</name>
        <dbReference type="ChEBI" id="CHEBI:597326"/>
    </cofactor>
</comment>
<evidence type="ECO:0000256" key="11">
    <source>
        <dbReference type="ARBA" id="ARBA00048212"/>
    </source>
</evidence>
<evidence type="ECO:0000256" key="12">
    <source>
        <dbReference type="ARBA" id="ARBA00048798"/>
    </source>
</evidence>
<evidence type="ECO:0000256" key="1">
    <source>
        <dbReference type="ARBA" id="ARBA00001933"/>
    </source>
</evidence>
<dbReference type="GO" id="GO:0009082">
    <property type="term" value="P:branched-chain amino acid biosynthetic process"/>
    <property type="evidence" value="ECO:0007669"/>
    <property type="project" value="UniProtKB-KW"/>
</dbReference>
<dbReference type="AlphaFoldDB" id="A0A255YVX2"/>
<comment type="pathway">
    <text evidence="4">Amino-acid biosynthesis; L-valine biosynthesis; L-valine from pyruvate: step 4/4.</text>
</comment>
<evidence type="ECO:0000256" key="10">
    <source>
        <dbReference type="ARBA" id="ARBA00023304"/>
    </source>
</evidence>
<keyword evidence="14" id="KW-0032">Aminotransferase</keyword>
<dbReference type="OrthoDB" id="9805628at2"/>
<dbReference type="InterPro" id="IPR050571">
    <property type="entry name" value="Class-IV_PLP-Dep_Aminotrnsfr"/>
</dbReference>
<dbReference type="RefSeq" id="WP_094457867.1">
    <property type="nucleotide sequence ID" value="NZ_NOXU01000031.1"/>
</dbReference>
<dbReference type="PANTHER" id="PTHR42743:SF11">
    <property type="entry name" value="AMINODEOXYCHORISMATE LYASE"/>
    <property type="match status" value="1"/>
</dbReference>
<evidence type="ECO:0000256" key="9">
    <source>
        <dbReference type="ARBA" id="ARBA00022898"/>
    </source>
</evidence>
<dbReference type="InterPro" id="IPR036038">
    <property type="entry name" value="Aminotransferase-like"/>
</dbReference>
<comment type="caution">
    <text evidence="14">The sequence shown here is derived from an EMBL/GenBank/DDBJ whole genome shotgun (WGS) entry which is preliminary data.</text>
</comment>
<evidence type="ECO:0000256" key="2">
    <source>
        <dbReference type="ARBA" id="ARBA00003109"/>
    </source>
</evidence>